<dbReference type="Gene3D" id="3.40.50.10140">
    <property type="entry name" value="Toll/interleukin-1 receptor homology (TIR) domain"/>
    <property type="match status" value="1"/>
</dbReference>
<sequence length="263" mass="29445">MFPPLGGILRSIFVNYRRSDSAGEAGRLFDDLTSHFSPESVFMDVAGIEPGRDFRKAIDQSVATCTVVLAVIGQEWLDMRDSHGGRRLDDASDFVRIELASALRRDIPVVPVLVRGAKMPSAEQLPDDLKELAYRNAVELTHARWKSDVHVLLQALRPYLNVGDVSATVEHREDRERELGRPVEEASGEHRTGSRSDAAALKFEPQTMERIIKELAAFIGPISEVVIKRAAKRCSSVEELYEMAAREIETEADRAKFLRSCRN</sequence>
<dbReference type="Pfam" id="PF26309">
    <property type="entry name" value="DUF8082"/>
    <property type="match status" value="1"/>
</dbReference>
<evidence type="ECO:0000313" key="4">
    <source>
        <dbReference type="EMBL" id="XBH13088.1"/>
    </source>
</evidence>
<dbReference type="Pfam" id="PF13676">
    <property type="entry name" value="TIR_2"/>
    <property type="match status" value="1"/>
</dbReference>
<dbReference type="RefSeq" id="WP_348269694.1">
    <property type="nucleotide sequence ID" value="NZ_CP121195.1"/>
</dbReference>
<reference evidence="4" key="1">
    <citation type="submission" date="2023-03" db="EMBL/GenBank/DDBJ databases">
        <title>Edaphobacter sp.</title>
        <authorList>
            <person name="Huber K.J."/>
            <person name="Papendorf J."/>
            <person name="Pilke C."/>
            <person name="Bunk B."/>
            <person name="Sproeer C."/>
            <person name="Pester M."/>
        </authorList>
    </citation>
    <scope>NUCLEOTIDE SEQUENCE</scope>
    <source>
        <strain evidence="4">DSM 109920</strain>
    </source>
</reference>
<keyword evidence="4" id="KW-0675">Receptor</keyword>
<evidence type="ECO:0000259" key="3">
    <source>
        <dbReference type="Pfam" id="PF26309"/>
    </source>
</evidence>
<proteinExistence type="predicted"/>
<dbReference type="EMBL" id="CP121195">
    <property type="protein sequence ID" value="XBH13088.1"/>
    <property type="molecule type" value="Genomic_DNA"/>
</dbReference>
<evidence type="ECO:0000256" key="1">
    <source>
        <dbReference type="SAM" id="MobiDB-lite"/>
    </source>
</evidence>
<dbReference type="SUPFAM" id="SSF52200">
    <property type="entry name" value="Toll/Interleukin receptor TIR domain"/>
    <property type="match status" value="1"/>
</dbReference>
<dbReference type="InterPro" id="IPR035897">
    <property type="entry name" value="Toll_tir_struct_dom_sf"/>
</dbReference>
<feature type="region of interest" description="Disordered" evidence="1">
    <location>
        <begin position="171"/>
        <end position="196"/>
    </location>
</feature>
<dbReference type="InterPro" id="IPR058395">
    <property type="entry name" value="DUF8082"/>
</dbReference>
<feature type="domain" description="TIR" evidence="2">
    <location>
        <begin position="12"/>
        <end position="141"/>
    </location>
</feature>
<evidence type="ECO:0000259" key="2">
    <source>
        <dbReference type="Pfam" id="PF13676"/>
    </source>
</evidence>
<name>A0AAU7D5P7_9BACT</name>
<gene>
    <name evidence="4" type="ORF">P8936_15545</name>
</gene>
<feature type="domain" description="DUF8082" evidence="3">
    <location>
        <begin position="207"/>
        <end position="262"/>
    </location>
</feature>
<dbReference type="AlphaFoldDB" id="A0AAU7D5P7"/>
<dbReference type="GO" id="GO:0007165">
    <property type="term" value="P:signal transduction"/>
    <property type="evidence" value="ECO:0007669"/>
    <property type="project" value="InterPro"/>
</dbReference>
<accession>A0AAU7D5P7</accession>
<dbReference type="InterPro" id="IPR000157">
    <property type="entry name" value="TIR_dom"/>
</dbReference>
<protein>
    <submittedName>
        <fullName evidence="4">Toll/interleukin-1 receptor domain-containing protein</fullName>
    </submittedName>
</protein>
<organism evidence="4">
    <name type="scientific">Edaphobacter paludis</name>
    <dbReference type="NCBI Taxonomy" id="3035702"/>
    <lineage>
        <taxon>Bacteria</taxon>
        <taxon>Pseudomonadati</taxon>
        <taxon>Acidobacteriota</taxon>
        <taxon>Terriglobia</taxon>
        <taxon>Terriglobales</taxon>
        <taxon>Acidobacteriaceae</taxon>
        <taxon>Edaphobacter</taxon>
    </lineage>
</organism>
<feature type="compositionally biased region" description="Basic and acidic residues" evidence="1">
    <location>
        <begin position="171"/>
        <end position="194"/>
    </location>
</feature>